<dbReference type="Pfam" id="PF25598">
    <property type="entry name" value="ARM_PUB"/>
    <property type="match status" value="1"/>
</dbReference>
<sequence>MAKRETMGVSDCEVLEKGNSNKARELKKELHRLTMEIIEEDDEDEEEGKNEKENESENGLTLGRIDKAIQALSALKELKLNKQKKPSLSSQLDALDVPDEFRCPISRELMKDPVVLSTGQTYDRPYIQKWLEEGHRTCPQTQQVLSHMLLTPNHLVRELIAQWCKDRGIELPPPVEDPNGIVTDADRNRLNALLKKLSSSLSDQKQAAKEIRMLTKRMPSFRSFFCESTDAIPRLLGPLTHEKIDDHPDLREDVVTAILNLSIHDSNKKIIAGHPPVVPLLVQSLRHGTIETRANAAAALFSLSALDSNKQLIGESDALKPLIDLLEEGHPLAMKDAASAIFSLCKAVENRGRAVYDGAVKVILQKIKDEVLVDELLTILALLASHKGGIDELGKLGAVGCLLRIIRESTSEHNRENCIAILYLICLYKRAKLKEVGEEERRNATISKLAENGNSRAKRKAKDVLDMLRRGIHLTHTA</sequence>
<dbReference type="SMART" id="SM00504">
    <property type="entry name" value="Ubox"/>
    <property type="match status" value="1"/>
</dbReference>
<comment type="catalytic activity">
    <reaction evidence="1">
        <text>S-ubiquitinyl-[E2 ubiquitin-conjugating enzyme]-L-cysteine + [acceptor protein]-L-lysine = [E2 ubiquitin-conjugating enzyme]-L-cysteine + N(6)-ubiquitinyl-[acceptor protein]-L-lysine.</text>
        <dbReference type="EC" id="2.3.2.27"/>
    </reaction>
</comment>
<dbReference type="EC" id="2.3.2.27" evidence="3"/>
<dbReference type="InterPro" id="IPR016024">
    <property type="entry name" value="ARM-type_fold"/>
</dbReference>
<dbReference type="GO" id="GO:0016567">
    <property type="term" value="P:protein ubiquitination"/>
    <property type="evidence" value="ECO:0007669"/>
    <property type="project" value="UniProtKB-UniPathway"/>
</dbReference>
<dbReference type="InterPro" id="IPR013083">
    <property type="entry name" value="Znf_RING/FYVE/PHD"/>
</dbReference>
<reference evidence="9" key="2">
    <citation type="submission" date="2020-07" db="EMBL/GenBank/DDBJ databases">
        <authorList>
            <person name="Vera ALvarez R."/>
            <person name="Arias-Moreno D.M."/>
            <person name="Jimenez-Jacinto V."/>
            <person name="Jimenez-Bremont J.F."/>
            <person name="Swaminathan K."/>
            <person name="Moose S.P."/>
            <person name="Guerrero-Gonzalez M.L."/>
            <person name="Marino-Ramirez L."/>
            <person name="Landsman D."/>
            <person name="Rodriguez-Kessler M."/>
            <person name="Delgado-Sanchez P."/>
        </authorList>
    </citation>
    <scope>NUCLEOTIDE SEQUENCE</scope>
    <source>
        <tissue evidence="9">Cladode</tissue>
    </source>
</reference>
<feature type="domain" description="U-box" evidence="8">
    <location>
        <begin position="96"/>
        <end position="170"/>
    </location>
</feature>
<comment type="pathway">
    <text evidence="2">Protein modification; protein ubiquitination.</text>
</comment>
<dbReference type="EMBL" id="GISG01256885">
    <property type="protein sequence ID" value="MBA4672873.1"/>
    <property type="molecule type" value="Transcribed_RNA"/>
</dbReference>
<dbReference type="PANTHER" id="PTHR23315">
    <property type="entry name" value="U BOX DOMAIN-CONTAINING"/>
    <property type="match status" value="1"/>
</dbReference>
<dbReference type="InterPro" id="IPR003613">
    <property type="entry name" value="Ubox_domain"/>
</dbReference>
<evidence type="ECO:0000256" key="5">
    <source>
        <dbReference type="ARBA" id="ARBA00022737"/>
    </source>
</evidence>
<evidence type="ECO:0000313" key="9">
    <source>
        <dbReference type="EMBL" id="MBA4672873.1"/>
    </source>
</evidence>
<dbReference type="CDD" id="cd16664">
    <property type="entry name" value="RING-Ubox_PUB"/>
    <property type="match status" value="1"/>
</dbReference>
<keyword evidence="6" id="KW-0833">Ubl conjugation pathway</keyword>
<protein>
    <recommendedName>
        <fullName evidence="3">RING-type E3 ubiquitin transferase</fullName>
        <ecNumber evidence="3">2.3.2.27</ecNumber>
    </recommendedName>
</protein>
<dbReference type="Gene3D" id="1.25.10.10">
    <property type="entry name" value="Leucine-rich Repeat Variant"/>
    <property type="match status" value="1"/>
</dbReference>
<dbReference type="PANTHER" id="PTHR23315:SF253">
    <property type="entry name" value="U-BOX DOMAIN-CONTAINING PROTEIN 9"/>
    <property type="match status" value="1"/>
</dbReference>
<dbReference type="Gene3D" id="3.30.40.10">
    <property type="entry name" value="Zinc/RING finger domain, C3HC4 (zinc finger)"/>
    <property type="match status" value="1"/>
</dbReference>
<dbReference type="InterPro" id="IPR058678">
    <property type="entry name" value="ARM_PUB"/>
</dbReference>
<evidence type="ECO:0000256" key="1">
    <source>
        <dbReference type="ARBA" id="ARBA00000900"/>
    </source>
</evidence>
<reference evidence="9" key="1">
    <citation type="journal article" date="2013" name="J. Plant Res.">
        <title>Effect of fungi and light on seed germination of three Opuntia species from semiarid lands of central Mexico.</title>
        <authorList>
            <person name="Delgado-Sanchez P."/>
            <person name="Jimenez-Bremont J.F."/>
            <person name="Guerrero-Gonzalez Mde L."/>
            <person name="Flores J."/>
        </authorList>
    </citation>
    <scope>NUCLEOTIDE SEQUENCE</scope>
    <source>
        <tissue evidence="9">Cladode</tissue>
    </source>
</reference>
<evidence type="ECO:0000256" key="2">
    <source>
        <dbReference type="ARBA" id="ARBA00004906"/>
    </source>
</evidence>
<dbReference type="UniPathway" id="UPA00143"/>
<proteinExistence type="predicted"/>
<name>A0A7C9ARS0_OPUST</name>
<dbReference type="Pfam" id="PF04564">
    <property type="entry name" value="U-box"/>
    <property type="match status" value="1"/>
</dbReference>
<evidence type="ECO:0000259" key="8">
    <source>
        <dbReference type="PROSITE" id="PS51698"/>
    </source>
</evidence>
<feature type="region of interest" description="Disordered" evidence="7">
    <location>
        <begin position="1"/>
        <end position="23"/>
    </location>
</feature>
<evidence type="ECO:0000256" key="3">
    <source>
        <dbReference type="ARBA" id="ARBA00012483"/>
    </source>
</evidence>
<keyword evidence="5" id="KW-0677">Repeat</keyword>
<dbReference type="GO" id="GO:0061630">
    <property type="term" value="F:ubiquitin protein ligase activity"/>
    <property type="evidence" value="ECO:0007669"/>
    <property type="project" value="UniProtKB-EC"/>
</dbReference>
<organism evidence="9">
    <name type="scientific">Opuntia streptacantha</name>
    <name type="common">Prickly pear cactus</name>
    <name type="synonym">Opuntia cardona</name>
    <dbReference type="NCBI Taxonomy" id="393608"/>
    <lineage>
        <taxon>Eukaryota</taxon>
        <taxon>Viridiplantae</taxon>
        <taxon>Streptophyta</taxon>
        <taxon>Embryophyta</taxon>
        <taxon>Tracheophyta</taxon>
        <taxon>Spermatophyta</taxon>
        <taxon>Magnoliopsida</taxon>
        <taxon>eudicotyledons</taxon>
        <taxon>Gunneridae</taxon>
        <taxon>Pentapetalae</taxon>
        <taxon>Caryophyllales</taxon>
        <taxon>Cactineae</taxon>
        <taxon>Cactaceae</taxon>
        <taxon>Opuntioideae</taxon>
        <taxon>Opuntia</taxon>
    </lineage>
</organism>
<evidence type="ECO:0000256" key="7">
    <source>
        <dbReference type="SAM" id="MobiDB-lite"/>
    </source>
</evidence>
<dbReference type="FunFam" id="3.30.40.10:FF:000114">
    <property type="entry name" value="RING-type E3 ubiquitin transferase"/>
    <property type="match status" value="1"/>
</dbReference>
<dbReference type="InterPro" id="IPR045210">
    <property type="entry name" value="RING-Ubox_PUB"/>
</dbReference>
<dbReference type="InterPro" id="IPR011989">
    <property type="entry name" value="ARM-like"/>
</dbReference>
<dbReference type="SUPFAM" id="SSF48371">
    <property type="entry name" value="ARM repeat"/>
    <property type="match status" value="1"/>
</dbReference>
<evidence type="ECO:0000256" key="4">
    <source>
        <dbReference type="ARBA" id="ARBA00022679"/>
    </source>
</evidence>
<dbReference type="PROSITE" id="PS51698">
    <property type="entry name" value="U_BOX"/>
    <property type="match status" value="1"/>
</dbReference>
<dbReference type="AlphaFoldDB" id="A0A7C9ARS0"/>
<keyword evidence="4" id="KW-0808">Transferase</keyword>
<feature type="compositionally biased region" description="Acidic residues" evidence="7">
    <location>
        <begin position="37"/>
        <end position="48"/>
    </location>
</feature>
<dbReference type="SUPFAM" id="SSF57850">
    <property type="entry name" value="RING/U-box"/>
    <property type="match status" value="1"/>
</dbReference>
<evidence type="ECO:0000256" key="6">
    <source>
        <dbReference type="ARBA" id="ARBA00022786"/>
    </source>
</evidence>
<accession>A0A7C9ARS0</accession>
<feature type="region of interest" description="Disordered" evidence="7">
    <location>
        <begin position="35"/>
        <end position="60"/>
    </location>
</feature>